<feature type="region of interest" description="Disordered" evidence="1">
    <location>
        <begin position="547"/>
        <end position="570"/>
    </location>
</feature>
<evidence type="ECO:0000313" key="3">
    <source>
        <dbReference type="Proteomes" id="UP000288805"/>
    </source>
</evidence>
<reference evidence="2 3" key="1">
    <citation type="journal article" date="2018" name="PLoS Genet.">
        <title>Population sequencing reveals clonal diversity and ancestral inbreeding in the grapevine cultivar Chardonnay.</title>
        <authorList>
            <person name="Roach M.J."/>
            <person name="Johnson D.L."/>
            <person name="Bohlmann J."/>
            <person name="van Vuuren H.J."/>
            <person name="Jones S.J."/>
            <person name="Pretorius I.S."/>
            <person name="Schmidt S.A."/>
            <person name="Borneman A.R."/>
        </authorList>
    </citation>
    <scope>NUCLEOTIDE SEQUENCE [LARGE SCALE GENOMIC DNA]</scope>
    <source>
        <strain evidence="3">cv. Chardonnay</strain>
        <tissue evidence="2">Leaf</tissue>
    </source>
</reference>
<dbReference type="EMBL" id="QGNW01000156">
    <property type="protein sequence ID" value="RVW90276.1"/>
    <property type="molecule type" value="Genomic_DNA"/>
</dbReference>
<dbReference type="AlphaFoldDB" id="A0A438I0N6"/>
<proteinExistence type="predicted"/>
<name>A0A438I0N6_VITVI</name>
<accession>A0A438I0N6</accession>
<comment type="caution">
    <text evidence="2">The sequence shown here is derived from an EMBL/GenBank/DDBJ whole genome shotgun (WGS) entry which is preliminary data.</text>
</comment>
<sequence length="570" mass="64047">MMFPCAAVVYCTLGTTLTMLREWKGIFFCYIHEGGEVVKSADRFNDMFSHVYVAPRSEVGEMLITQTSGLTPIVASNSAQVISSHVDPPTKINTHSPTIESFGFSQRCAESNVVQLELRNSPKHMTLVCTIAQCPWKVTARAIRILRSFKFTHSVMSTTIVWKMSPPPTFMSIQGFALGCRPIIAIDSSIWVGHMGEIVIISDRHPTLVCSVPEVFGLENHAYYYRHLKENFSRFVSKQNTKGNKGKENALQFLDSIAYARHERHHSICNFLMEHMAKLGSMLVKHKEQSNNWKWSLEPQLKKRYYRIFPRGWQMFGIPCEHATIVILSISHNVADFVDDYYKFPIAGLKLKTLNTSSLIYRWPLLGGKKRTSPTYMQPVIARLLDAKRDAIKEMGFKGTTRLGLSRIALPGNYRDVSNIMGIPSNGGEIVVLTRRDASNCSYTITLLEQNLEDLAIDSKLPESGSHSHAPAAGGPSWLVMILQRLVSSLAEDVAELRSRRFGLQYRCSSTQSSLHAKSKKNHLLMPVDIHHSAEEFVEQPILPSAQHSPAERHDSTVDHGPAITTPRVP</sequence>
<protein>
    <submittedName>
        <fullName evidence="2">Uncharacterized protein</fullName>
    </submittedName>
</protein>
<evidence type="ECO:0000256" key="1">
    <source>
        <dbReference type="SAM" id="MobiDB-lite"/>
    </source>
</evidence>
<evidence type="ECO:0000313" key="2">
    <source>
        <dbReference type="EMBL" id="RVW90276.1"/>
    </source>
</evidence>
<dbReference type="Proteomes" id="UP000288805">
    <property type="component" value="Unassembled WGS sequence"/>
</dbReference>
<organism evidence="2 3">
    <name type="scientific">Vitis vinifera</name>
    <name type="common">Grape</name>
    <dbReference type="NCBI Taxonomy" id="29760"/>
    <lineage>
        <taxon>Eukaryota</taxon>
        <taxon>Viridiplantae</taxon>
        <taxon>Streptophyta</taxon>
        <taxon>Embryophyta</taxon>
        <taxon>Tracheophyta</taxon>
        <taxon>Spermatophyta</taxon>
        <taxon>Magnoliopsida</taxon>
        <taxon>eudicotyledons</taxon>
        <taxon>Gunneridae</taxon>
        <taxon>Pentapetalae</taxon>
        <taxon>rosids</taxon>
        <taxon>Vitales</taxon>
        <taxon>Vitaceae</taxon>
        <taxon>Viteae</taxon>
        <taxon>Vitis</taxon>
    </lineage>
</organism>
<gene>
    <name evidence="2" type="ORF">CK203_036766</name>
</gene>